<reference evidence="1" key="1">
    <citation type="submission" date="2015-12" db="EMBL/GenBank/DDBJ databases">
        <title>Gene expression during late stages of embryo sac development: a critical building block for successful pollen-pistil interactions.</title>
        <authorList>
            <person name="Liu Y."/>
            <person name="Joly V."/>
            <person name="Sabar M."/>
            <person name="Matton D.P."/>
        </authorList>
    </citation>
    <scope>NUCLEOTIDE SEQUENCE</scope>
</reference>
<evidence type="ECO:0000313" key="1">
    <source>
        <dbReference type="EMBL" id="JAP09885.1"/>
    </source>
</evidence>
<dbReference type="EMBL" id="GEDG01034135">
    <property type="protein sequence ID" value="JAP09885.1"/>
    <property type="molecule type" value="Transcribed_RNA"/>
</dbReference>
<proteinExistence type="predicted"/>
<sequence>MDIIPTITPLPRAPINLIAYLCIHRLKLQLPYAYIYYTMSNAFSLDVYRLIGSKPTVLHLIATKATCVYPITPHIIYFLSTDPYLETKLVKCVFSF</sequence>
<protein>
    <submittedName>
        <fullName evidence="1">Putative ovule protein</fullName>
    </submittedName>
</protein>
<accession>A0A0V0GPZ4</accession>
<dbReference type="AlphaFoldDB" id="A0A0V0GPZ4"/>
<organism evidence="1">
    <name type="scientific">Solanum chacoense</name>
    <name type="common">Chaco potato</name>
    <dbReference type="NCBI Taxonomy" id="4108"/>
    <lineage>
        <taxon>Eukaryota</taxon>
        <taxon>Viridiplantae</taxon>
        <taxon>Streptophyta</taxon>
        <taxon>Embryophyta</taxon>
        <taxon>Tracheophyta</taxon>
        <taxon>Spermatophyta</taxon>
        <taxon>Magnoliopsida</taxon>
        <taxon>eudicotyledons</taxon>
        <taxon>Gunneridae</taxon>
        <taxon>Pentapetalae</taxon>
        <taxon>asterids</taxon>
        <taxon>lamiids</taxon>
        <taxon>Solanales</taxon>
        <taxon>Solanaceae</taxon>
        <taxon>Solanoideae</taxon>
        <taxon>Solaneae</taxon>
        <taxon>Solanum</taxon>
    </lineage>
</organism>
<name>A0A0V0GPZ4_SOLCH</name>